<organism evidence="1 2">
    <name type="scientific">Rubripirellula amarantea</name>
    <dbReference type="NCBI Taxonomy" id="2527999"/>
    <lineage>
        <taxon>Bacteria</taxon>
        <taxon>Pseudomonadati</taxon>
        <taxon>Planctomycetota</taxon>
        <taxon>Planctomycetia</taxon>
        <taxon>Pirellulales</taxon>
        <taxon>Pirellulaceae</taxon>
        <taxon>Rubripirellula</taxon>
    </lineage>
</organism>
<protein>
    <submittedName>
        <fullName evidence="1">Uncharacterized protein</fullName>
    </submittedName>
</protein>
<name>A0A5C5WII5_9BACT</name>
<keyword evidence="2" id="KW-1185">Reference proteome</keyword>
<dbReference type="EMBL" id="SJPI01000002">
    <property type="protein sequence ID" value="TWT50634.1"/>
    <property type="molecule type" value="Genomic_DNA"/>
</dbReference>
<proteinExistence type="predicted"/>
<dbReference type="Proteomes" id="UP000316598">
    <property type="component" value="Unassembled WGS sequence"/>
</dbReference>
<evidence type="ECO:0000313" key="1">
    <source>
        <dbReference type="EMBL" id="TWT50634.1"/>
    </source>
</evidence>
<reference evidence="1 2" key="1">
    <citation type="submission" date="2019-02" db="EMBL/GenBank/DDBJ databases">
        <title>Deep-cultivation of Planctomycetes and their phenomic and genomic characterization uncovers novel biology.</title>
        <authorList>
            <person name="Wiegand S."/>
            <person name="Jogler M."/>
            <person name="Boedeker C."/>
            <person name="Pinto D."/>
            <person name="Vollmers J."/>
            <person name="Rivas-Marin E."/>
            <person name="Kohn T."/>
            <person name="Peeters S.H."/>
            <person name="Heuer A."/>
            <person name="Rast P."/>
            <person name="Oberbeckmann S."/>
            <person name="Bunk B."/>
            <person name="Jeske O."/>
            <person name="Meyerdierks A."/>
            <person name="Storesund J.E."/>
            <person name="Kallscheuer N."/>
            <person name="Luecker S."/>
            <person name="Lage O.M."/>
            <person name="Pohl T."/>
            <person name="Merkel B.J."/>
            <person name="Hornburger P."/>
            <person name="Mueller R.-W."/>
            <person name="Bruemmer F."/>
            <person name="Labrenz M."/>
            <person name="Spormann A.M."/>
            <person name="Op Den Camp H."/>
            <person name="Overmann J."/>
            <person name="Amann R."/>
            <person name="Jetten M.S.M."/>
            <person name="Mascher T."/>
            <person name="Medema M.H."/>
            <person name="Devos D.P."/>
            <person name="Kaster A.-K."/>
            <person name="Ovreas L."/>
            <person name="Rohde M."/>
            <person name="Galperin M.Y."/>
            <person name="Jogler C."/>
        </authorList>
    </citation>
    <scope>NUCLEOTIDE SEQUENCE [LARGE SCALE GENOMIC DNA]</scope>
    <source>
        <strain evidence="1 2">Pla22</strain>
    </source>
</reference>
<gene>
    <name evidence="1" type="ORF">Pla22_33770</name>
</gene>
<comment type="caution">
    <text evidence="1">The sequence shown here is derived from an EMBL/GenBank/DDBJ whole genome shotgun (WGS) entry which is preliminary data.</text>
</comment>
<evidence type="ECO:0000313" key="2">
    <source>
        <dbReference type="Proteomes" id="UP000316598"/>
    </source>
</evidence>
<dbReference type="AlphaFoldDB" id="A0A5C5WII5"/>
<accession>A0A5C5WII5</accession>
<sequence>MGMEEKLIETSGPGKLYAALEQVKKSNLTMSCRLHFTARGTSIGCVAKPDWRALDT</sequence>